<evidence type="ECO:0000313" key="1">
    <source>
        <dbReference type="EMBL" id="ORX65232.1"/>
    </source>
</evidence>
<dbReference type="EMBL" id="MCFG01000472">
    <property type="protein sequence ID" value="ORX65232.1"/>
    <property type="molecule type" value="Genomic_DNA"/>
</dbReference>
<reference evidence="1 2" key="2">
    <citation type="submission" date="2016-08" db="EMBL/GenBank/DDBJ databases">
        <title>Pervasive Adenine N6-methylation of Active Genes in Fungi.</title>
        <authorList>
            <consortium name="DOE Joint Genome Institute"/>
            <person name="Mondo S.J."/>
            <person name="Dannebaum R.O."/>
            <person name="Kuo R.C."/>
            <person name="Labutti K."/>
            <person name="Haridas S."/>
            <person name="Kuo A."/>
            <person name="Salamov A."/>
            <person name="Ahrendt S.R."/>
            <person name="Lipzen A."/>
            <person name="Sullivan W."/>
            <person name="Andreopoulos W.B."/>
            <person name="Clum A."/>
            <person name="Lindquist E."/>
            <person name="Daum C."/>
            <person name="Ramamoorthy G.K."/>
            <person name="Gryganskyi A."/>
            <person name="Culley D."/>
            <person name="Magnuson J.K."/>
            <person name="James T.Y."/>
            <person name="O'Malley M.A."/>
            <person name="Stajich J.E."/>
            <person name="Spatafora J.W."/>
            <person name="Visel A."/>
            <person name="Grigoriev I.V."/>
        </authorList>
    </citation>
    <scope>NUCLEOTIDE SEQUENCE [LARGE SCALE GENOMIC DNA]</scope>
    <source>
        <strain evidence="1 2">S4</strain>
    </source>
</reference>
<dbReference type="AlphaFoldDB" id="A0A1Y1VVC4"/>
<dbReference type="Proteomes" id="UP000193944">
    <property type="component" value="Unassembled WGS sequence"/>
</dbReference>
<reference evidence="1 2" key="1">
    <citation type="submission" date="2016-08" db="EMBL/GenBank/DDBJ databases">
        <title>A Parts List for Fungal Cellulosomes Revealed by Comparative Genomics.</title>
        <authorList>
            <consortium name="DOE Joint Genome Institute"/>
            <person name="Haitjema C.H."/>
            <person name="Gilmore S.P."/>
            <person name="Henske J.K."/>
            <person name="Solomon K.V."/>
            <person name="De Groot R."/>
            <person name="Kuo A."/>
            <person name="Mondo S.J."/>
            <person name="Salamov A.A."/>
            <person name="Labutti K."/>
            <person name="Zhao Z."/>
            <person name="Chiniquy J."/>
            <person name="Barry K."/>
            <person name="Brewer H.M."/>
            <person name="Purvine S.O."/>
            <person name="Wright A.T."/>
            <person name="Boxma B."/>
            <person name="Van Alen T."/>
            <person name="Hackstein J.H."/>
            <person name="Baker S.E."/>
            <person name="Grigoriev I.V."/>
            <person name="O'Malley M.A."/>
        </authorList>
    </citation>
    <scope>NUCLEOTIDE SEQUENCE [LARGE SCALE GENOMIC DNA]</scope>
    <source>
        <strain evidence="1 2">S4</strain>
    </source>
</reference>
<protein>
    <submittedName>
        <fullName evidence="1">Uncharacterized protein</fullName>
    </submittedName>
</protein>
<gene>
    <name evidence="1" type="ORF">BCR32DRAFT_297786</name>
</gene>
<sequence>MFPTLNVLQNMMELNCKLIEVTDNNCAGDDADGIVKTQLTQGFSIKDGNAILSKETTPRSPKYRYTDNTFKVYEDVKDVCKAGNTIYEFKYYPLDNGTPYYVQKPRKNNGNKTKTIGAYSEARSKRRRYRSVRANLNVPAVNTTVAEQWYPLRNSLHTYMELRGSTVTTSTFIIDITVNQSRNDLE</sequence>
<keyword evidence="2" id="KW-1185">Reference proteome</keyword>
<proteinExistence type="predicted"/>
<organism evidence="1 2">
    <name type="scientific">Anaeromyces robustus</name>
    <dbReference type="NCBI Taxonomy" id="1754192"/>
    <lineage>
        <taxon>Eukaryota</taxon>
        <taxon>Fungi</taxon>
        <taxon>Fungi incertae sedis</taxon>
        <taxon>Chytridiomycota</taxon>
        <taxon>Chytridiomycota incertae sedis</taxon>
        <taxon>Neocallimastigomycetes</taxon>
        <taxon>Neocallimastigales</taxon>
        <taxon>Neocallimastigaceae</taxon>
        <taxon>Anaeromyces</taxon>
    </lineage>
</organism>
<comment type="caution">
    <text evidence="1">The sequence shown here is derived from an EMBL/GenBank/DDBJ whole genome shotgun (WGS) entry which is preliminary data.</text>
</comment>
<evidence type="ECO:0000313" key="2">
    <source>
        <dbReference type="Proteomes" id="UP000193944"/>
    </source>
</evidence>
<accession>A0A1Y1VVC4</accession>
<name>A0A1Y1VVC4_9FUNG</name>